<accession>A0A162LR08</accession>
<keyword evidence="2" id="KW-1185">Reference proteome</keyword>
<evidence type="ECO:0000313" key="2">
    <source>
        <dbReference type="Proteomes" id="UP000076881"/>
    </source>
</evidence>
<name>A0A162LR08_CORDF</name>
<dbReference type="Proteomes" id="UP000076881">
    <property type="component" value="Unassembled WGS sequence"/>
</dbReference>
<sequence>MAAWTYTPEVRILMHLYNKLVQKGYIKTPIDTFEFLLKEFSSDFFADGQRPTSNFEPCLTASMRKLDRDRAGSAGQFSSLRAFCFNGDWFSQADLHINLSRKSMLAFRKKLLTHHLRAADWNVERVLDDDLPIRSTLANRQILDLVCAAKKTKAEVSEMAAFLSGNKSKQAPSLPESSKYADEQAQRHAIANSLTSEETLRMISINVKREIDGLNCLLNVNYLEIAMPLRRRYCEMIEALGDLKNPLYEAAFGSTATKPEGYRATLARLALRLDNEECLRTMADVLEKSPLIMFVYWEPFSQERD</sequence>
<dbReference type="EMBL" id="AZHF01000006">
    <property type="protein sequence ID" value="OAA74334.1"/>
    <property type="molecule type" value="Genomic_DNA"/>
</dbReference>
<proteinExistence type="predicted"/>
<organism evidence="1 2">
    <name type="scientific">Akanthomyces lecanii RCEF 1005</name>
    <dbReference type="NCBI Taxonomy" id="1081108"/>
    <lineage>
        <taxon>Eukaryota</taxon>
        <taxon>Fungi</taxon>
        <taxon>Dikarya</taxon>
        <taxon>Ascomycota</taxon>
        <taxon>Pezizomycotina</taxon>
        <taxon>Sordariomycetes</taxon>
        <taxon>Hypocreomycetidae</taxon>
        <taxon>Hypocreales</taxon>
        <taxon>Cordycipitaceae</taxon>
        <taxon>Akanthomyces</taxon>
        <taxon>Cordyceps confragosa</taxon>
    </lineage>
</organism>
<reference evidence="1 2" key="1">
    <citation type="journal article" date="2016" name="Genome Biol. Evol.">
        <title>Divergent and convergent evolution of fungal pathogenicity.</title>
        <authorList>
            <person name="Shang Y."/>
            <person name="Xiao G."/>
            <person name="Zheng P."/>
            <person name="Cen K."/>
            <person name="Zhan S."/>
            <person name="Wang C."/>
        </authorList>
    </citation>
    <scope>NUCLEOTIDE SEQUENCE [LARGE SCALE GENOMIC DNA]</scope>
    <source>
        <strain evidence="1 2">RCEF 1005</strain>
    </source>
</reference>
<dbReference type="STRING" id="1081108.A0A162LR08"/>
<comment type="caution">
    <text evidence="1">The sequence shown here is derived from an EMBL/GenBank/DDBJ whole genome shotgun (WGS) entry which is preliminary data.</text>
</comment>
<protein>
    <submittedName>
        <fullName evidence="1">Uncharacterized protein</fullName>
    </submittedName>
</protein>
<evidence type="ECO:0000313" key="1">
    <source>
        <dbReference type="EMBL" id="OAA74334.1"/>
    </source>
</evidence>
<gene>
    <name evidence="1" type="ORF">LEL_07915</name>
</gene>
<dbReference type="AlphaFoldDB" id="A0A162LR08"/>